<feature type="non-terminal residue" evidence="1">
    <location>
        <position position="1"/>
    </location>
</feature>
<name>A0ABN7VXN5_GIGMA</name>
<proteinExistence type="predicted"/>
<gene>
    <name evidence="1" type="ORF">GMARGA_LOCUS23946</name>
</gene>
<evidence type="ECO:0000313" key="1">
    <source>
        <dbReference type="EMBL" id="CAG8804826.1"/>
    </source>
</evidence>
<evidence type="ECO:0000313" key="2">
    <source>
        <dbReference type="Proteomes" id="UP000789901"/>
    </source>
</evidence>
<organism evidence="1 2">
    <name type="scientific">Gigaspora margarita</name>
    <dbReference type="NCBI Taxonomy" id="4874"/>
    <lineage>
        <taxon>Eukaryota</taxon>
        <taxon>Fungi</taxon>
        <taxon>Fungi incertae sedis</taxon>
        <taxon>Mucoromycota</taxon>
        <taxon>Glomeromycotina</taxon>
        <taxon>Glomeromycetes</taxon>
        <taxon>Diversisporales</taxon>
        <taxon>Gigasporaceae</taxon>
        <taxon>Gigaspora</taxon>
    </lineage>
</organism>
<dbReference type="EMBL" id="CAJVQB010024738">
    <property type="protein sequence ID" value="CAG8804826.1"/>
    <property type="molecule type" value="Genomic_DNA"/>
</dbReference>
<accession>A0ABN7VXN5</accession>
<sequence>SRKTWSAMVCAIRNLTRFIWTDVKNGRNILEDVKLYLNIKSSLPGFENLNRLEVITENQKPNTSSFIKKKKQPIIELKPGNITTQLRKKRIEPPIASNIILKPPFPIAFSIHLYQTLWVYSLNLPFQIGVERIAVEVYNPFGYDDSHWVFDVENKSVSIQSMENETANNEVHE</sequence>
<protein>
    <submittedName>
        <fullName evidence="1">5556_t:CDS:1</fullName>
    </submittedName>
</protein>
<keyword evidence="2" id="KW-1185">Reference proteome</keyword>
<comment type="caution">
    <text evidence="1">The sequence shown here is derived from an EMBL/GenBank/DDBJ whole genome shotgun (WGS) entry which is preliminary data.</text>
</comment>
<dbReference type="Proteomes" id="UP000789901">
    <property type="component" value="Unassembled WGS sequence"/>
</dbReference>
<reference evidence="1 2" key="1">
    <citation type="submission" date="2021-06" db="EMBL/GenBank/DDBJ databases">
        <authorList>
            <person name="Kallberg Y."/>
            <person name="Tangrot J."/>
            <person name="Rosling A."/>
        </authorList>
    </citation>
    <scope>NUCLEOTIDE SEQUENCE [LARGE SCALE GENOMIC DNA]</scope>
    <source>
        <strain evidence="1 2">120-4 pot B 10/14</strain>
    </source>
</reference>